<evidence type="ECO:0008006" key="11">
    <source>
        <dbReference type="Google" id="ProtNLM"/>
    </source>
</evidence>
<evidence type="ECO:0000256" key="9">
    <source>
        <dbReference type="SAM" id="Phobius"/>
    </source>
</evidence>
<organism evidence="10">
    <name type="scientific">Chromera velia CCMP2878</name>
    <dbReference type="NCBI Taxonomy" id="1169474"/>
    <lineage>
        <taxon>Eukaryota</taxon>
        <taxon>Sar</taxon>
        <taxon>Alveolata</taxon>
        <taxon>Colpodellida</taxon>
        <taxon>Chromeraceae</taxon>
        <taxon>Chromera</taxon>
    </lineage>
</organism>
<keyword evidence="3" id="KW-0813">Transport</keyword>
<evidence type="ECO:0000256" key="6">
    <source>
        <dbReference type="ARBA" id="ARBA00022989"/>
    </source>
</evidence>
<keyword evidence="5" id="KW-0029">Amino-acid transport</keyword>
<feature type="transmembrane region" description="Helical" evidence="9">
    <location>
        <begin position="123"/>
        <end position="143"/>
    </location>
</feature>
<dbReference type="GO" id="GO:0140300">
    <property type="term" value="P:serine import into mitochondrion"/>
    <property type="evidence" value="ECO:0007669"/>
    <property type="project" value="TreeGrafter"/>
</dbReference>
<dbReference type="GO" id="GO:0005743">
    <property type="term" value="C:mitochondrial inner membrane"/>
    <property type="evidence" value="ECO:0007669"/>
    <property type="project" value="TreeGrafter"/>
</dbReference>
<keyword evidence="7" id="KW-0496">Mitochondrion</keyword>
<name>A0A0G4H6P6_9ALVE</name>
<comment type="subcellular location">
    <subcellularLocation>
        <location evidence="1">Mitochondrion membrane</location>
        <topology evidence="1">Multi-pass membrane protein</topology>
    </subcellularLocation>
</comment>
<dbReference type="PANTHER" id="PTHR11153:SF8">
    <property type="entry name" value="SIDEROFLEXIN-1"/>
    <property type="match status" value="1"/>
</dbReference>
<evidence type="ECO:0000313" key="10">
    <source>
        <dbReference type="EMBL" id="CEM39504.1"/>
    </source>
</evidence>
<feature type="transmembrane region" description="Helical" evidence="9">
    <location>
        <begin position="204"/>
        <end position="223"/>
    </location>
</feature>
<evidence type="ECO:0000256" key="8">
    <source>
        <dbReference type="ARBA" id="ARBA00023136"/>
    </source>
</evidence>
<reference evidence="10" key="1">
    <citation type="submission" date="2014-11" db="EMBL/GenBank/DDBJ databases">
        <authorList>
            <person name="Otto D Thomas"/>
            <person name="Naeem Raeece"/>
        </authorList>
    </citation>
    <scope>NUCLEOTIDE SEQUENCE</scope>
</reference>
<evidence type="ECO:0000256" key="4">
    <source>
        <dbReference type="ARBA" id="ARBA00022692"/>
    </source>
</evidence>
<dbReference type="PhylomeDB" id="A0A0G4H6P6"/>
<evidence type="ECO:0000256" key="1">
    <source>
        <dbReference type="ARBA" id="ARBA00004225"/>
    </source>
</evidence>
<feature type="transmembrane region" description="Helical" evidence="9">
    <location>
        <begin position="293"/>
        <end position="315"/>
    </location>
</feature>
<comment type="similarity">
    <text evidence="2">Belongs to the sideroflexin family.</text>
</comment>
<dbReference type="EMBL" id="CDMZ01001933">
    <property type="protein sequence ID" value="CEM39504.1"/>
    <property type="molecule type" value="Genomic_DNA"/>
</dbReference>
<evidence type="ECO:0000256" key="2">
    <source>
        <dbReference type="ARBA" id="ARBA00005974"/>
    </source>
</evidence>
<protein>
    <recommendedName>
        <fullName evidence="11">Sidoreflexin</fullName>
    </recommendedName>
</protein>
<keyword evidence="4 9" id="KW-0812">Transmembrane</keyword>
<accession>A0A0G4H6P6</accession>
<keyword evidence="6 9" id="KW-1133">Transmembrane helix</keyword>
<dbReference type="VEuPathDB" id="CryptoDB:Cvel_24899"/>
<keyword evidence="8 9" id="KW-0472">Membrane</keyword>
<dbReference type="InterPro" id="IPR004686">
    <property type="entry name" value="Mtc"/>
</dbReference>
<feature type="transmembrane region" description="Helical" evidence="9">
    <location>
        <begin position="262"/>
        <end position="281"/>
    </location>
</feature>
<proteinExistence type="inferred from homology"/>
<evidence type="ECO:0000256" key="7">
    <source>
        <dbReference type="ARBA" id="ARBA00023128"/>
    </source>
</evidence>
<evidence type="ECO:0000256" key="5">
    <source>
        <dbReference type="ARBA" id="ARBA00022970"/>
    </source>
</evidence>
<dbReference type="Pfam" id="PF03820">
    <property type="entry name" value="SFXNs"/>
    <property type="match status" value="1"/>
</dbReference>
<gene>
    <name evidence="10" type="ORF">Cvel_24899</name>
</gene>
<sequence>MQRVIPASIGMGLGVVSVSMAAKLVESRQDPPNFGFDKGACRFDQSSFNGRWFQLISNFDPSTILSSDAQVREAQKFIEDAKKNGGSDDKKLWGAQKLVSSALHPDTDEIVPPPFRMAGYVPFNGPICIAMMAATTTPALLFWNWANQSQNALVNYFNRNASSVMTNEMLLKSYAGAVSAALIVAFGVSTFIKRSFSPATAQNLLKFVAFPSSCVASCGNAYVMRKGEIDSGISVEDGNGKELGLSKKAAEFAVRDTVISRAILQVPVFFVTPLVTSMPPFTALAASSPGLGVAISAFLTTVSFGIGLPAAVAYFPSRASVRLGELEGELQKQSGLSADATVFYNKGL</sequence>
<dbReference type="AlphaFoldDB" id="A0A0G4H6P6"/>
<dbReference type="PANTHER" id="PTHR11153">
    <property type="entry name" value="SIDEROFLEXIN"/>
    <property type="match status" value="1"/>
</dbReference>
<dbReference type="GO" id="GO:0015075">
    <property type="term" value="F:monoatomic ion transmembrane transporter activity"/>
    <property type="evidence" value="ECO:0007669"/>
    <property type="project" value="InterPro"/>
</dbReference>
<feature type="transmembrane region" description="Helical" evidence="9">
    <location>
        <begin position="174"/>
        <end position="192"/>
    </location>
</feature>
<evidence type="ECO:0000256" key="3">
    <source>
        <dbReference type="ARBA" id="ARBA00022448"/>
    </source>
</evidence>